<dbReference type="eggNOG" id="COG1663">
    <property type="taxonomic scope" value="Bacteria"/>
</dbReference>
<evidence type="ECO:0000256" key="4">
    <source>
        <dbReference type="ARBA" id="ARBA00016436"/>
    </source>
</evidence>
<comment type="function">
    <text evidence="1 13">Transfers the gamma-phosphate of ATP to the 4'-position of a tetraacyldisaccharide 1-phosphate intermediate (termed DS-1-P) to form tetraacyldisaccharide 1,4'-bis-phosphate (lipid IVA).</text>
</comment>
<evidence type="ECO:0000313" key="15">
    <source>
        <dbReference type="Proteomes" id="UP000007934"/>
    </source>
</evidence>
<dbReference type="NCBIfam" id="NF001892">
    <property type="entry name" value="PRK00652.1-5"/>
    <property type="match status" value="1"/>
</dbReference>
<comment type="similarity">
    <text evidence="13">Belongs to the LpxK family.</text>
</comment>
<dbReference type="HOGENOM" id="CLU_038816_1_0_7"/>
<evidence type="ECO:0000313" key="14">
    <source>
        <dbReference type="EMBL" id="CBY83076.1"/>
    </source>
</evidence>
<keyword evidence="5 13" id="KW-0444">Lipid biosynthesis</keyword>
<dbReference type="GO" id="GO:0005524">
    <property type="term" value="F:ATP binding"/>
    <property type="evidence" value="ECO:0007669"/>
    <property type="project" value="UniProtKB-UniRule"/>
</dbReference>
<dbReference type="Proteomes" id="UP000007934">
    <property type="component" value="Chromosome"/>
</dbReference>
<evidence type="ECO:0000256" key="6">
    <source>
        <dbReference type="ARBA" id="ARBA00022556"/>
    </source>
</evidence>
<dbReference type="KEGG" id="hfe:HFELIS_09920"/>
<keyword evidence="9 13" id="KW-0418">Kinase</keyword>
<name>E7ACP5_HELFC</name>
<feature type="binding site" evidence="13">
    <location>
        <begin position="56"/>
        <end position="63"/>
    </location>
    <ligand>
        <name>ATP</name>
        <dbReference type="ChEBI" id="CHEBI:30616"/>
    </ligand>
</feature>
<sequence length="308" mass="34040">MTWLEHYFYTPSRGQKLLAYTLLPVSLIYGSIARLKRTLAPYEDLGIPIISVGNLVVGGSGKTPFILELGTILEPLHVGVVSRGYGRASKGLVVVSERGEVLVSPKEAGDEAFLCASRLKASVVVSADRKTGILKAKELGAQVILLDDGFRFNYKKLNIVLKPERAPYFDFVLPSGAYREFFGGYKEADLLLQEGKDYTRKVWVRDPSPRMLLVSAIANPSRLDPYLPEVVGKLYFKDHAYFDQTLLQKAFEQHGATSLLVTTKDAVKLLDCPLPLSVLELSLNISKTHLETICHYANTCSCGASVRK</sequence>
<dbReference type="PANTHER" id="PTHR42724">
    <property type="entry name" value="TETRAACYLDISACCHARIDE 4'-KINASE"/>
    <property type="match status" value="1"/>
</dbReference>
<evidence type="ECO:0000256" key="13">
    <source>
        <dbReference type="HAMAP-Rule" id="MF_00409"/>
    </source>
</evidence>
<dbReference type="Pfam" id="PF02606">
    <property type="entry name" value="LpxK"/>
    <property type="match status" value="1"/>
</dbReference>
<evidence type="ECO:0000256" key="1">
    <source>
        <dbReference type="ARBA" id="ARBA00002274"/>
    </source>
</evidence>
<evidence type="ECO:0000256" key="11">
    <source>
        <dbReference type="ARBA" id="ARBA00023098"/>
    </source>
</evidence>
<keyword evidence="6 13" id="KW-0441">Lipid A biosynthesis</keyword>
<evidence type="ECO:0000256" key="3">
    <source>
        <dbReference type="ARBA" id="ARBA00012071"/>
    </source>
</evidence>
<dbReference type="EMBL" id="FQ670179">
    <property type="protein sequence ID" value="CBY83076.1"/>
    <property type="molecule type" value="Genomic_DNA"/>
</dbReference>
<comment type="pathway">
    <text evidence="2 13">Glycolipid biosynthesis; lipid IV(A) biosynthesis; lipid IV(A) from (3R)-3-hydroxytetradecanoyl-[acyl-carrier-protein] and UDP-N-acetyl-alpha-D-glucosamine: step 6/6.</text>
</comment>
<keyword evidence="10 13" id="KW-0067">ATP-binding</keyword>
<reference evidence="14 15" key="1">
    <citation type="journal article" date="2011" name="Genome Biol. Evol.">
        <title>Comparative whole genome sequence analysis of the carcinogenic bacterial model pathogen Helicobacter felis.</title>
        <authorList>
            <person name="Arnold I.C."/>
            <person name="Zigova Z."/>
            <person name="Holden M."/>
            <person name="Lawley T.D."/>
            <person name="Rad R."/>
            <person name="Dougan G."/>
            <person name="Falkow S."/>
            <person name="Bentley S.D."/>
            <person name="Muller A."/>
        </authorList>
    </citation>
    <scope>NUCLEOTIDE SEQUENCE [LARGE SCALE GENOMIC DNA]</scope>
    <source>
        <strain evidence="15">ATCC 49179 / CCUG 28539 / NCTC 12436 / CS1</strain>
    </source>
</reference>
<evidence type="ECO:0000256" key="12">
    <source>
        <dbReference type="ARBA" id="ARBA00029757"/>
    </source>
</evidence>
<evidence type="ECO:0000256" key="7">
    <source>
        <dbReference type="ARBA" id="ARBA00022679"/>
    </source>
</evidence>
<dbReference type="OrthoDB" id="9766423at2"/>
<evidence type="ECO:0000256" key="8">
    <source>
        <dbReference type="ARBA" id="ARBA00022741"/>
    </source>
</evidence>
<keyword evidence="15" id="KW-1185">Reference proteome</keyword>
<dbReference type="EC" id="2.7.1.130" evidence="3 13"/>
<protein>
    <recommendedName>
        <fullName evidence="4 13">Tetraacyldisaccharide 4'-kinase</fullName>
        <ecNumber evidence="3 13">2.7.1.130</ecNumber>
    </recommendedName>
    <alternativeName>
        <fullName evidence="12 13">Lipid A 4'-kinase</fullName>
    </alternativeName>
</protein>
<comment type="catalytic activity">
    <reaction evidence="13">
        <text>a lipid A disaccharide + ATP = a lipid IVA + ADP + H(+)</text>
        <dbReference type="Rhea" id="RHEA:67840"/>
        <dbReference type="ChEBI" id="CHEBI:15378"/>
        <dbReference type="ChEBI" id="CHEBI:30616"/>
        <dbReference type="ChEBI" id="CHEBI:176343"/>
        <dbReference type="ChEBI" id="CHEBI:176425"/>
        <dbReference type="ChEBI" id="CHEBI:456216"/>
        <dbReference type="EC" id="2.7.1.130"/>
    </reaction>
</comment>
<keyword evidence="11 13" id="KW-0443">Lipid metabolism</keyword>
<evidence type="ECO:0000256" key="9">
    <source>
        <dbReference type="ARBA" id="ARBA00022777"/>
    </source>
</evidence>
<dbReference type="STRING" id="936155.HFELIS_09920"/>
<evidence type="ECO:0000256" key="10">
    <source>
        <dbReference type="ARBA" id="ARBA00022840"/>
    </source>
</evidence>
<dbReference type="NCBIfam" id="TIGR00682">
    <property type="entry name" value="lpxK"/>
    <property type="match status" value="1"/>
</dbReference>
<dbReference type="RefSeq" id="WP_013469442.1">
    <property type="nucleotide sequence ID" value="NC_014810.2"/>
</dbReference>
<dbReference type="GeneID" id="36134328"/>
<dbReference type="PANTHER" id="PTHR42724:SF1">
    <property type="entry name" value="TETRAACYLDISACCHARIDE 4'-KINASE, MITOCHONDRIAL-RELATED"/>
    <property type="match status" value="1"/>
</dbReference>
<dbReference type="GO" id="GO:0009029">
    <property type="term" value="F:lipid-A 4'-kinase activity"/>
    <property type="evidence" value="ECO:0007669"/>
    <property type="project" value="UniProtKB-UniRule"/>
</dbReference>
<proteinExistence type="inferred from homology"/>
<dbReference type="AlphaFoldDB" id="E7ACP5"/>
<dbReference type="InterPro" id="IPR003758">
    <property type="entry name" value="LpxK"/>
</dbReference>
<evidence type="ECO:0000256" key="2">
    <source>
        <dbReference type="ARBA" id="ARBA00004870"/>
    </source>
</evidence>
<organism evidence="14 15">
    <name type="scientific">Helicobacter felis (strain ATCC 49179 / CCUG 28539 / NCTC 12436 / CS1)</name>
    <dbReference type="NCBI Taxonomy" id="936155"/>
    <lineage>
        <taxon>Bacteria</taxon>
        <taxon>Pseudomonadati</taxon>
        <taxon>Campylobacterota</taxon>
        <taxon>Epsilonproteobacteria</taxon>
        <taxon>Campylobacterales</taxon>
        <taxon>Helicobacteraceae</taxon>
        <taxon>Helicobacter</taxon>
    </lineage>
</organism>
<dbReference type="UniPathway" id="UPA00359">
    <property type="reaction ID" value="UER00482"/>
</dbReference>
<dbReference type="HAMAP" id="MF_00409">
    <property type="entry name" value="LpxK"/>
    <property type="match status" value="1"/>
</dbReference>
<dbReference type="SUPFAM" id="SSF52540">
    <property type="entry name" value="P-loop containing nucleoside triphosphate hydrolases"/>
    <property type="match status" value="1"/>
</dbReference>
<dbReference type="InterPro" id="IPR027417">
    <property type="entry name" value="P-loop_NTPase"/>
</dbReference>
<evidence type="ECO:0000256" key="5">
    <source>
        <dbReference type="ARBA" id="ARBA00022516"/>
    </source>
</evidence>
<dbReference type="GO" id="GO:0005886">
    <property type="term" value="C:plasma membrane"/>
    <property type="evidence" value="ECO:0007669"/>
    <property type="project" value="TreeGrafter"/>
</dbReference>
<keyword evidence="7 13" id="KW-0808">Transferase</keyword>
<keyword evidence="8 13" id="KW-0547">Nucleotide-binding</keyword>
<dbReference type="GO" id="GO:0009244">
    <property type="term" value="P:lipopolysaccharide core region biosynthetic process"/>
    <property type="evidence" value="ECO:0007669"/>
    <property type="project" value="TreeGrafter"/>
</dbReference>
<gene>
    <name evidence="13 14" type="primary">lpxK</name>
    <name evidence="14" type="ordered locus">Hfelis_09920</name>
</gene>
<dbReference type="GO" id="GO:0009245">
    <property type="term" value="P:lipid A biosynthetic process"/>
    <property type="evidence" value="ECO:0007669"/>
    <property type="project" value="UniProtKB-UniRule"/>
</dbReference>
<accession>E7ACP5</accession>